<dbReference type="OrthoDB" id="196103at2759"/>
<dbReference type="SUPFAM" id="SSF103473">
    <property type="entry name" value="MFS general substrate transporter"/>
    <property type="match status" value="1"/>
</dbReference>
<evidence type="ECO:0000256" key="2">
    <source>
        <dbReference type="ARBA" id="ARBA00022692"/>
    </source>
</evidence>
<keyword evidence="2 5" id="KW-0812">Transmembrane</keyword>
<dbReference type="GO" id="GO:0016020">
    <property type="term" value="C:membrane"/>
    <property type="evidence" value="ECO:0007669"/>
    <property type="project" value="UniProtKB-SubCell"/>
</dbReference>
<dbReference type="GeneID" id="36552530"/>
<comment type="caution">
    <text evidence="6">The sequence shown here is derived from an EMBL/GenBank/DDBJ whole genome shotgun (WGS) entry which is preliminary data.</text>
</comment>
<dbReference type="Proteomes" id="UP000234275">
    <property type="component" value="Unassembled WGS sequence"/>
</dbReference>
<dbReference type="PANTHER" id="PTHR23294:SF59">
    <property type="entry name" value="UNC93-LIKE PROTEIN C922.05C"/>
    <property type="match status" value="1"/>
</dbReference>
<organism evidence="6 7">
    <name type="scientific">Aspergillus steynii IBT 23096</name>
    <dbReference type="NCBI Taxonomy" id="1392250"/>
    <lineage>
        <taxon>Eukaryota</taxon>
        <taxon>Fungi</taxon>
        <taxon>Dikarya</taxon>
        <taxon>Ascomycota</taxon>
        <taxon>Pezizomycotina</taxon>
        <taxon>Eurotiomycetes</taxon>
        <taxon>Eurotiomycetidae</taxon>
        <taxon>Eurotiales</taxon>
        <taxon>Aspergillaceae</taxon>
        <taxon>Aspergillus</taxon>
        <taxon>Aspergillus subgen. Circumdati</taxon>
    </lineage>
</organism>
<dbReference type="VEuPathDB" id="FungiDB:P170DRAFT_367886"/>
<feature type="transmembrane region" description="Helical" evidence="5">
    <location>
        <begin position="121"/>
        <end position="148"/>
    </location>
</feature>
<dbReference type="InterPro" id="IPR010291">
    <property type="entry name" value="Ion_channel_UNC-93"/>
</dbReference>
<evidence type="ECO:0000256" key="1">
    <source>
        <dbReference type="ARBA" id="ARBA00004141"/>
    </source>
</evidence>
<keyword evidence="3 5" id="KW-1133">Transmembrane helix</keyword>
<evidence type="ECO:0000313" key="6">
    <source>
        <dbReference type="EMBL" id="PLB44126.1"/>
    </source>
</evidence>
<gene>
    <name evidence="6" type="ORF">P170DRAFT_367886</name>
</gene>
<keyword evidence="7" id="KW-1185">Reference proteome</keyword>
<sequence>MKRWFEKRTHPLFQNFVAGQVSPSSGCDDSTVNNVTRLVLFLQPGFYLALTGLGAGGGRPSSLAVAATANWILYLVFFLTGWLGGVLMNLMGPRVTMALSAVGYTLYTGGLWYLDKTGHSWMAYLGGAIEGVCASLLWTSAGAIAYSYAEEKQKARYVTYQWMCCATGSTIASLMMLGINFHQRTDDARVPESIYGSLVGLQVASMFIAAVFLVRPSAVVRSDGQNIARSFESTWKAEIWSHLKMFAEPGLLELLPPMLVGEIALALQSSLNGYFFNIRTRCLNNFIFSAVQIPASWGISRFLDSSFLKRRARTLAAICLVALFTVGACTIQTVWLLMYRVDRRRPGPSTDWRDEAFKSTCYTYILSGVVYGTFQMVTQYVITSLTNDPLKLARYSGAFRGVNALGMMASFIIDSQGVNYIYQQWYQFGAYNLGIISLGFAAYNYVTQTNYNSEPNVIVPIDVQNQSIPLQSISTGNDNGGEQSQATGAL</sequence>
<accession>A0A2I2FU81</accession>
<feature type="transmembrane region" description="Helical" evidence="5">
    <location>
        <begin position="95"/>
        <end position="114"/>
    </location>
</feature>
<reference evidence="6 7" key="1">
    <citation type="submission" date="2016-12" db="EMBL/GenBank/DDBJ databases">
        <title>The genomes of Aspergillus section Nigri reveals drivers in fungal speciation.</title>
        <authorList>
            <consortium name="DOE Joint Genome Institute"/>
            <person name="Vesth T.C."/>
            <person name="Nybo J."/>
            <person name="Theobald S."/>
            <person name="Brandl J."/>
            <person name="Frisvad J.C."/>
            <person name="Nielsen K.F."/>
            <person name="Lyhne E.K."/>
            <person name="Kogle M.E."/>
            <person name="Kuo A."/>
            <person name="Riley R."/>
            <person name="Clum A."/>
            <person name="Nolan M."/>
            <person name="Lipzen A."/>
            <person name="Salamov A."/>
            <person name="Henrissat B."/>
            <person name="Wiebenga A."/>
            <person name="De Vries R.P."/>
            <person name="Grigoriev I.V."/>
            <person name="Mortensen U.H."/>
            <person name="Andersen M.R."/>
            <person name="Baker S.E."/>
        </authorList>
    </citation>
    <scope>NUCLEOTIDE SEQUENCE [LARGE SCALE GENOMIC DNA]</scope>
    <source>
        <strain evidence="6 7">IBT 23096</strain>
    </source>
</reference>
<dbReference type="AlphaFoldDB" id="A0A2I2FU81"/>
<feature type="transmembrane region" description="Helical" evidence="5">
    <location>
        <begin position="360"/>
        <end position="382"/>
    </location>
</feature>
<evidence type="ECO:0000256" key="3">
    <source>
        <dbReference type="ARBA" id="ARBA00022989"/>
    </source>
</evidence>
<evidence type="ECO:0000256" key="5">
    <source>
        <dbReference type="SAM" id="Phobius"/>
    </source>
</evidence>
<feature type="transmembrane region" description="Helical" evidence="5">
    <location>
        <begin position="160"/>
        <end position="181"/>
    </location>
</feature>
<comment type="subcellular location">
    <subcellularLocation>
        <location evidence="1">Membrane</location>
        <topology evidence="1">Multi-pass membrane protein</topology>
    </subcellularLocation>
</comment>
<dbReference type="RefSeq" id="XP_024699428.1">
    <property type="nucleotide sequence ID" value="XM_024844830.1"/>
</dbReference>
<feature type="transmembrane region" description="Helical" evidence="5">
    <location>
        <begin position="425"/>
        <end position="446"/>
    </location>
</feature>
<dbReference type="PANTHER" id="PTHR23294">
    <property type="entry name" value="ET TRANSLATION PRODUCT-RELATED"/>
    <property type="match status" value="1"/>
</dbReference>
<dbReference type="Gene3D" id="1.20.1250.20">
    <property type="entry name" value="MFS general substrate transporter like domains"/>
    <property type="match status" value="1"/>
</dbReference>
<feature type="transmembrane region" description="Helical" evidence="5">
    <location>
        <begin position="193"/>
        <end position="214"/>
    </location>
</feature>
<evidence type="ECO:0000256" key="4">
    <source>
        <dbReference type="ARBA" id="ARBA00023136"/>
    </source>
</evidence>
<feature type="transmembrane region" description="Helical" evidence="5">
    <location>
        <begin position="315"/>
        <end position="339"/>
    </location>
</feature>
<protein>
    <submittedName>
        <fullName evidence="6">Membrane transporter</fullName>
    </submittedName>
</protein>
<dbReference type="InterPro" id="IPR036259">
    <property type="entry name" value="MFS_trans_sf"/>
</dbReference>
<feature type="transmembrane region" description="Helical" evidence="5">
    <location>
        <begin position="63"/>
        <end position="83"/>
    </location>
</feature>
<name>A0A2I2FU81_9EURO</name>
<dbReference type="InterPro" id="IPR051617">
    <property type="entry name" value="UNC-93-like_regulator"/>
</dbReference>
<keyword evidence="4 5" id="KW-0472">Membrane</keyword>
<evidence type="ECO:0000313" key="7">
    <source>
        <dbReference type="Proteomes" id="UP000234275"/>
    </source>
</evidence>
<proteinExistence type="predicted"/>
<feature type="transmembrane region" description="Helical" evidence="5">
    <location>
        <begin position="283"/>
        <end position="303"/>
    </location>
</feature>
<dbReference type="Pfam" id="PF05978">
    <property type="entry name" value="UNC-93"/>
    <property type="match status" value="1"/>
</dbReference>
<dbReference type="EMBL" id="MSFO01000009">
    <property type="protein sequence ID" value="PLB44126.1"/>
    <property type="molecule type" value="Genomic_DNA"/>
</dbReference>